<accession>A0A0D0H0F8</accession>
<protein>
    <submittedName>
        <fullName evidence="6">Inner membrane protein yohK</fullName>
    </submittedName>
</protein>
<keyword evidence="7" id="KW-1185">Reference proteome</keyword>
<evidence type="ECO:0000256" key="3">
    <source>
        <dbReference type="ARBA" id="ARBA00022692"/>
    </source>
</evidence>
<keyword evidence="4" id="KW-1133">Transmembrane helix</keyword>
<dbReference type="RefSeq" id="WP_009361585.1">
    <property type="nucleotide sequence ID" value="NZ_JXTG01000004.1"/>
</dbReference>
<comment type="subcellular location">
    <subcellularLocation>
        <location evidence="1">Cell membrane</location>
        <topology evidence="1">Multi-pass membrane protein</topology>
    </subcellularLocation>
</comment>
<accession>A0A4S3L4I1</accession>
<dbReference type="InterPro" id="IPR007300">
    <property type="entry name" value="CidB/LrgB"/>
</dbReference>
<name>A0A0D0H0F8_9BACL</name>
<reference evidence="6 7" key="1">
    <citation type="submission" date="2015-01" db="EMBL/GenBank/DDBJ databases">
        <title>Genome sequence of Anoxybacillus ayderensis strain AB04.</title>
        <authorList>
            <person name="Belduz A.O."/>
            <person name="Canakci S."/>
            <person name="Chan K.-G."/>
            <person name="Kahar U.M."/>
            <person name="Yaakob A.S."/>
            <person name="Chan C.S."/>
            <person name="Goh K.M."/>
        </authorList>
    </citation>
    <scope>NUCLEOTIDE SEQUENCE [LARGE SCALE GENOMIC DNA]</scope>
    <source>
        <strain evidence="6 7">AB04</strain>
    </source>
</reference>
<gene>
    <name evidence="6" type="ORF">JV16_01215</name>
</gene>
<keyword evidence="2" id="KW-1003">Cell membrane</keyword>
<proteinExistence type="predicted"/>
<dbReference type="AlphaFoldDB" id="A0A0D0H0F8"/>
<dbReference type="PANTHER" id="PTHR30249">
    <property type="entry name" value="PUTATIVE SEROTONIN TRANSPORTER"/>
    <property type="match status" value="1"/>
</dbReference>
<comment type="caution">
    <text evidence="6">The sequence shown here is derived from an EMBL/GenBank/DDBJ whole genome shotgun (WGS) entry which is preliminary data.</text>
</comment>
<evidence type="ECO:0000313" key="7">
    <source>
        <dbReference type="Proteomes" id="UP000032047"/>
    </source>
</evidence>
<dbReference type="EMBL" id="JXTG01000004">
    <property type="protein sequence ID" value="KIP21536.1"/>
    <property type="molecule type" value="Genomic_DNA"/>
</dbReference>
<dbReference type="Proteomes" id="UP000032047">
    <property type="component" value="Unassembled WGS sequence"/>
</dbReference>
<sequence length="223" mass="24092">MIGVSLLIWTIVVYIAMRKLYARFYFPLLVPVATSTVVIIMTLSLFHLSYDQYMIGGKWLVHLLGPAVVALALPLYQHRHTLKQFLWPLLCSTFFGTIIGMGSGLLFARLFHLPEKIVRSIIPKSVTSPVAMDIAKLIDGIPTLAAVYVMIAGIFGAMFGPILFQRLHITTALGIGSGLGAASHGIGTAKALEIGRKEAAISSVAMTLSAIFASLLCPLLLLL</sequence>
<keyword evidence="3" id="KW-0812">Transmembrane</keyword>
<evidence type="ECO:0000256" key="5">
    <source>
        <dbReference type="ARBA" id="ARBA00023136"/>
    </source>
</evidence>
<dbReference type="PATRIC" id="fig|265546.4.peg.1209"/>
<evidence type="ECO:0000313" key="6">
    <source>
        <dbReference type="EMBL" id="KIP21536.1"/>
    </source>
</evidence>
<dbReference type="GO" id="GO:0005886">
    <property type="term" value="C:plasma membrane"/>
    <property type="evidence" value="ECO:0007669"/>
    <property type="project" value="UniProtKB-SubCell"/>
</dbReference>
<dbReference type="Pfam" id="PF04172">
    <property type="entry name" value="LrgB"/>
    <property type="match status" value="1"/>
</dbReference>
<keyword evidence="5" id="KW-0472">Membrane</keyword>
<evidence type="ECO:0000256" key="1">
    <source>
        <dbReference type="ARBA" id="ARBA00004651"/>
    </source>
</evidence>
<organism evidence="6 7">
    <name type="scientific">Anoxybacillus ayderensis</name>
    <dbReference type="NCBI Taxonomy" id="265546"/>
    <lineage>
        <taxon>Bacteria</taxon>
        <taxon>Bacillati</taxon>
        <taxon>Bacillota</taxon>
        <taxon>Bacilli</taxon>
        <taxon>Bacillales</taxon>
        <taxon>Anoxybacillaceae</taxon>
        <taxon>Anoxybacillus</taxon>
    </lineage>
</organism>
<evidence type="ECO:0000256" key="2">
    <source>
        <dbReference type="ARBA" id="ARBA00022475"/>
    </source>
</evidence>
<dbReference type="PANTHER" id="PTHR30249:SF17">
    <property type="entry name" value="HOLIN-LIKE PROTEIN CIDB"/>
    <property type="match status" value="1"/>
</dbReference>
<evidence type="ECO:0000256" key="4">
    <source>
        <dbReference type="ARBA" id="ARBA00022989"/>
    </source>
</evidence>